<dbReference type="PANTHER" id="PTHR35668:SF1">
    <property type="entry name" value="PROTEIN SHORTAGE IN CHIASMATA 1 ORTHOLOG"/>
    <property type="match status" value="1"/>
</dbReference>
<dbReference type="InterPro" id="IPR039991">
    <property type="entry name" value="SHOC1"/>
</dbReference>
<evidence type="ECO:0000313" key="2">
    <source>
        <dbReference type="EMBL" id="KAG8188477.1"/>
    </source>
</evidence>
<feature type="compositionally biased region" description="Basic and acidic residues" evidence="1">
    <location>
        <begin position="1220"/>
        <end position="1230"/>
    </location>
</feature>
<organism evidence="2 3">
    <name type="scientific">Oedothorax gibbosus</name>
    <dbReference type="NCBI Taxonomy" id="931172"/>
    <lineage>
        <taxon>Eukaryota</taxon>
        <taxon>Metazoa</taxon>
        <taxon>Ecdysozoa</taxon>
        <taxon>Arthropoda</taxon>
        <taxon>Chelicerata</taxon>
        <taxon>Arachnida</taxon>
        <taxon>Araneae</taxon>
        <taxon>Araneomorphae</taxon>
        <taxon>Entelegynae</taxon>
        <taxon>Araneoidea</taxon>
        <taxon>Linyphiidae</taxon>
        <taxon>Erigoninae</taxon>
        <taxon>Oedothorax</taxon>
    </lineage>
</organism>
<accession>A0AAV6UXD3</accession>
<name>A0AAV6UXD3_9ARAC</name>
<protein>
    <recommendedName>
        <fullName evidence="4">Shortage in chiasmata 1</fullName>
    </recommendedName>
</protein>
<proteinExistence type="predicted"/>
<evidence type="ECO:0000256" key="1">
    <source>
        <dbReference type="SAM" id="MobiDB-lite"/>
    </source>
</evidence>
<feature type="region of interest" description="Disordered" evidence="1">
    <location>
        <begin position="1219"/>
        <end position="1253"/>
    </location>
</feature>
<dbReference type="Proteomes" id="UP000827092">
    <property type="component" value="Unassembled WGS sequence"/>
</dbReference>
<dbReference type="GO" id="GO:0000794">
    <property type="term" value="C:condensed nuclear chromosome"/>
    <property type="evidence" value="ECO:0007669"/>
    <property type="project" value="InterPro"/>
</dbReference>
<feature type="compositionally biased region" description="Polar residues" evidence="1">
    <location>
        <begin position="1231"/>
        <end position="1240"/>
    </location>
</feature>
<evidence type="ECO:0000313" key="3">
    <source>
        <dbReference type="Proteomes" id="UP000827092"/>
    </source>
</evidence>
<dbReference type="PANTHER" id="PTHR35668">
    <property type="entry name" value="PROTEIN SHORTAGE IN CHIASMATA 1 ORTHOLOG"/>
    <property type="match status" value="1"/>
</dbReference>
<gene>
    <name evidence="2" type="ORF">JTE90_008042</name>
</gene>
<keyword evidence="3" id="KW-1185">Reference proteome</keyword>
<dbReference type="Pfam" id="PF17825">
    <property type="entry name" value="DUF5587"/>
    <property type="match status" value="1"/>
</dbReference>
<dbReference type="EMBL" id="JAFNEN010000238">
    <property type="protein sequence ID" value="KAG8188477.1"/>
    <property type="molecule type" value="Genomic_DNA"/>
</dbReference>
<dbReference type="GO" id="GO:0016887">
    <property type="term" value="F:ATP hydrolysis activity"/>
    <property type="evidence" value="ECO:0007669"/>
    <property type="project" value="InterPro"/>
</dbReference>
<evidence type="ECO:0008006" key="4">
    <source>
        <dbReference type="Google" id="ProtNLM"/>
    </source>
</evidence>
<sequence length="1426" mass="164821">MTQFPICKSCSFLAIDYYEEISNTFEECLLETLIPESTFLLNENGAGILKTDKTYKTPWDNIQYDATFISCEAKKVENSIALIAGNTEPFSNDFNWISACQNKYSCEGFNKEEILHEKELNIYRGKVLPGTFPLLDVPQVPFSLLKARNYCPSLETLLKVFPIMDIEDPFDFEDSAFEDHEFFNVEPEEEIKFFCCDNEQMTFEELKLPKLTFEEYSEKLFTNFHDDKQVKNVSQICEQKYTASELTRSSMVDCNYTVSGIKNIFDDCSNMHTKDDVNIRKKSTKFVSPINVDRSKTEDLFSPKEMFNKHSEGALIDPEHTSIYKLSQNMNCTVNMFSESQHLNQYSTQIKTIDCGTFSDVKNTNNDKLDYTLDELPDPSKSTRIVNNFEELETTVDMPDYQNQSCVFPMEELSQFHQYSHDEDTNTEDSPTLNSDAINSYKEKLSNLQYQTNVDMKSTCVTERKAQLGNNQNPSPFFNSKALTSEPTDKIIKRNVDKMKPCSLNLSRPVDLLSGFIQRKFSFQSSNPKTDDSFKELPGSTSYKQYGNLVSKLQAKESRCTEDKFQSKEFDEESIPMLVHLEIKNLLVELPENYVRMLLSLEETAVPVLQSLMISDNFTFSPNLTLADIPPYKTCFLLNQEIKSCKDKNFKGFYEKLIENLEHEIDEWFENNSVHPKVKQLCQYLCEKYEFCKENNLKFKVIIILKKNLQVIFSSFDWAIKQNQINFRIHLIPENVILSFDTLIFKDQEETVYFINSSSISNDIPWSDLSFVIEFEPDNNSPWKQICNEQNIPHAFVRVINLPFKSLKDIQKLIIPAFDKAVTNPPKEDVKLLIVSASITSQYQLLYLLESKFQYTICIRHYAEILPLLHFADIVIDEKSALILVNNTLFSVEEFAEKLYEKISFLHLKYEICWIIIQSYIDKKSSDALKCMKTQNNFHKFYLSMVQLDCRNQSCKIKIFFANNVQETTDLIKQISSASLLSKEGVKVQISVPSQVTKEEIFLCSFPSLNPFVANLLLSDYSLHEILNFTAEDMCRKFDSVPVRFLQCFYSTNHKIYSLPSLEVYDKQHEVSRNSSLGSSSDSSYDFTLKPNFPEKLNYPQQISGLRAICYEQEEDIEDLEIPKKLTKYTTDAFGNQNIILSPSQEKYLHELDLDYMSLKISNKYEQLQNSYDDDEDDIPSDHSISNSIALYNSISKENQQEDSYCPFTFETLSSQISNDSHRSFERNADRSTNYSNPHSHLSKAKSEHDFVSQMEHRSVDLPVSQFHSISHRSIDNSPRKIRRPPLDFNQFKYNNNKRKLSSSDENSPVSQKVCRIQKGMVSKTVSKQDVTYNSPFDSQTICHSQSSNRKEAKVFPFMIRKNCFESSQNVKSKTSALAEDGSNFKSQHFSQWSDSQGLGSIPLTPRVKRRLGYEGVSGQTRLVFQ</sequence>
<feature type="region of interest" description="Disordered" evidence="1">
    <location>
        <begin position="1271"/>
        <end position="1290"/>
    </location>
</feature>
<dbReference type="GO" id="GO:0003697">
    <property type="term" value="F:single-stranded DNA binding"/>
    <property type="evidence" value="ECO:0007669"/>
    <property type="project" value="TreeGrafter"/>
</dbReference>
<reference evidence="2 3" key="1">
    <citation type="journal article" date="2022" name="Nat. Ecol. Evol.">
        <title>A masculinizing supergene underlies an exaggerated male reproductive morph in a spider.</title>
        <authorList>
            <person name="Hendrickx F."/>
            <person name="De Corte Z."/>
            <person name="Sonet G."/>
            <person name="Van Belleghem S.M."/>
            <person name="Kostlbacher S."/>
            <person name="Vangestel C."/>
        </authorList>
    </citation>
    <scope>NUCLEOTIDE SEQUENCE [LARGE SCALE GENOMIC DNA]</scope>
    <source>
        <strain evidence="2">W744_W776</strain>
    </source>
</reference>
<dbReference type="GO" id="GO:0000712">
    <property type="term" value="P:resolution of meiotic recombination intermediates"/>
    <property type="evidence" value="ECO:0007669"/>
    <property type="project" value="InterPro"/>
</dbReference>
<comment type="caution">
    <text evidence="2">The sequence shown here is derived from an EMBL/GenBank/DDBJ whole genome shotgun (WGS) entry which is preliminary data.</text>
</comment>